<evidence type="ECO:0000313" key="11">
    <source>
        <dbReference type="Proteomes" id="UP000619838"/>
    </source>
</evidence>
<comment type="similarity">
    <text evidence="8">Belongs to the P-Pant transferase superfamily. AcpS family.</text>
</comment>
<comment type="cofactor">
    <cofactor evidence="8">
        <name>Mg(2+)</name>
        <dbReference type="ChEBI" id="CHEBI:18420"/>
    </cofactor>
</comment>
<keyword evidence="8" id="KW-0963">Cytoplasm</keyword>
<dbReference type="GO" id="GO:0008897">
    <property type="term" value="F:holo-[acyl-carrier-protein] synthase activity"/>
    <property type="evidence" value="ECO:0007669"/>
    <property type="project" value="UniProtKB-EC"/>
</dbReference>
<protein>
    <recommendedName>
        <fullName evidence="8">Holo-[acyl-carrier-protein] synthase</fullName>
        <shortName evidence="8">Holo-ACP synthase</shortName>
        <ecNumber evidence="8">2.7.8.7</ecNumber>
    </recommendedName>
    <alternativeName>
        <fullName evidence="8">4'-phosphopantetheinyl transferase AcpS</fullName>
    </alternativeName>
</protein>
<keyword evidence="11" id="KW-1185">Reference proteome</keyword>
<dbReference type="Proteomes" id="UP000619838">
    <property type="component" value="Unassembled WGS sequence"/>
</dbReference>
<feature type="binding site" evidence="8">
    <location>
        <position position="64"/>
    </location>
    <ligand>
        <name>Mg(2+)</name>
        <dbReference type="ChEBI" id="CHEBI:18420"/>
    </ligand>
</feature>
<dbReference type="HAMAP" id="MF_00101">
    <property type="entry name" value="AcpS"/>
    <property type="match status" value="1"/>
</dbReference>
<dbReference type="InterPro" id="IPR004568">
    <property type="entry name" value="Ppantetheine-prot_Trfase_dom"/>
</dbReference>
<evidence type="ECO:0000256" key="5">
    <source>
        <dbReference type="ARBA" id="ARBA00022842"/>
    </source>
</evidence>
<dbReference type="NCBIfam" id="TIGR00516">
    <property type="entry name" value="acpS"/>
    <property type="match status" value="1"/>
</dbReference>
<comment type="caution">
    <text evidence="10">The sequence shown here is derived from an EMBL/GenBank/DDBJ whole genome shotgun (WGS) entry which is preliminary data.</text>
</comment>
<keyword evidence="1 8" id="KW-0444">Lipid biosynthesis</keyword>
<dbReference type="InterPro" id="IPR037143">
    <property type="entry name" value="4-PPantetheinyl_Trfase_dom_sf"/>
</dbReference>
<evidence type="ECO:0000256" key="4">
    <source>
        <dbReference type="ARBA" id="ARBA00022832"/>
    </source>
</evidence>
<evidence type="ECO:0000259" key="9">
    <source>
        <dbReference type="Pfam" id="PF01648"/>
    </source>
</evidence>
<feature type="domain" description="4'-phosphopantetheinyl transferase" evidence="9">
    <location>
        <begin position="12"/>
        <end position="121"/>
    </location>
</feature>
<keyword evidence="5 8" id="KW-0460">Magnesium</keyword>
<evidence type="ECO:0000256" key="3">
    <source>
        <dbReference type="ARBA" id="ARBA00022723"/>
    </source>
</evidence>
<keyword evidence="6 8" id="KW-0443">Lipid metabolism</keyword>
<dbReference type="Pfam" id="PF01648">
    <property type="entry name" value="ACPS"/>
    <property type="match status" value="1"/>
</dbReference>
<evidence type="ECO:0000256" key="1">
    <source>
        <dbReference type="ARBA" id="ARBA00022516"/>
    </source>
</evidence>
<evidence type="ECO:0000313" key="10">
    <source>
        <dbReference type="EMBL" id="MBF0636414.1"/>
    </source>
</evidence>
<dbReference type="InterPro" id="IPR008278">
    <property type="entry name" value="4-PPantetheinyl_Trfase_dom"/>
</dbReference>
<keyword evidence="2 8" id="KW-0808">Transferase</keyword>
<keyword evidence="3 8" id="KW-0479">Metal-binding</keyword>
<evidence type="ECO:0000256" key="6">
    <source>
        <dbReference type="ARBA" id="ARBA00023098"/>
    </source>
</evidence>
<feature type="binding site" evidence="8">
    <location>
        <position position="15"/>
    </location>
    <ligand>
        <name>Mg(2+)</name>
        <dbReference type="ChEBI" id="CHEBI:18420"/>
    </ligand>
</feature>
<comment type="catalytic activity">
    <reaction evidence="8">
        <text>apo-[ACP] + CoA = holo-[ACP] + adenosine 3',5'-bisphosphate + H(+)</text>
        <dbReference type="Rhea" id="RHEA:12068"/>
        <dbReference type="Rhea" id="RHEA-COMP:9685"/>
        <dbReference type="Rhea" id="RHEA-COMP:9690"/>
        <dbReference type="ChEBI" id="CHEBI:15378"/>
        <dbReference type="ChEBI" id="CHEBI:29999"/>
        <dbReference type="ChEBI" id="CHEBI:57287"/>
        <dbReference type="ChEBI" id="CHEBI:58343"/>
        <dbReference type="ChEBI" id="CHEBI:64479"/>
        <dbReference type="EC" id="2.7.8.7"/>
    </reaction>
</comment>
<evidence type="ECO:0000256" key="7">
    <source>
        <dbReference type="ARBA" id="ARBA00023160"/>
    </source>
</evidence>
<dbReference type="Gene3D" id="3.90.470.20">
    <property type="entry name" value="4'-phosphopantetheinyl transferase domain"/>
    <property type="match status" value="1"/>
</dbReference>
<evidence type="ECO:0000256" key="8">
    <source>
        <dbReference type="HAMAP-Rule" id="MF_00101"/>
    </source>
</evidence>
<proteinExistence type="inferred from homology"/>
<keyword evidence="7 8" id="KW-0275">Fatty acid biosynthesis</keyword>
<name>A0ABR9XR08_9CHLB</name>
<dbReference type="InterPro" id="IPR002582">
    <property type="entry name" value="ACPS"/>
</dbReference>
<dbReference type="NCBIfam" id="TIGR00556">
    <property type="entry name" value="pantethn_trn"/>
    <property type="match status" value="1"/>
</dbReference>
<dbReference type="SUPFAM" id="SSF56214">
    <property type="entry name" value="4'-phosphopantetheinyl transferase"/>
    <property type="match status" value="1"/>
</dbReference>
<sequence length="128" mass="14015">MSGVDNHGRREVGVDIVDVTRIRSSYERYGEKFLRRVLTDREIEACRKKGDMLASVAVRFAAKEAVSKALGTGLSRGFSWKSVEILNESSGRPVVHVLDSSLGVQSSAFRISLSHDGPFAVAFVMLEG</sequence>
<dbReference type="EC" id="2.7.8.7" evidence="8"/>
<keyword evidence="4 8" id="KW-0276">Fatty acid metabolism</keyword>
<reference evidence="10 11" key="1">
    <citation type="journal article" date="2020" name="Microorganisms">
        <title>Simultaneous Genome Sequencing of Prosthecochloris ethylica and Desulfuromonas acetoxidans within a Syntrophic Mixture Reveals Unique Pili and Protein Interactions.</title>
        <authorList>
            <person name="Kyndt J.A."/>
            <person name="Van Beeumen J.J."/>
            <person name="Meyer T.E."/>
        </authorList>
    </citation>
    <scope>NUCLEOTIDE SEQUENCE [LARGE SCALE GENOMIC DNA]</scope>
    <source>
        <strain evidence="10 11">N3</strain>
    </source>
</reference>
<comment type="function">
    <text evidence="8">Transfers the 4'-phosphopantetheine moiety from coenzyme A to a Ser of acyl-carrier-protein.</text>
</comment>
<dbReference type="EMBL" id="JADGII010000005">
    <property type="protein sequence ID" value="MBF0636414.1"/>
    <property type="molecule type" value="Genomic_DNA"/>
</dbReference>
<comment type="subcellular location">
    <subcellularLocation>
        <location evidence="8">Cytoplasm</location>
    </subcellularLocation>
</comment>
<dbReference type="RefSeq" id="WP_175187200.1">
    <property type="nucleotide sequence ID" value="NZ_JABVZQ010000005.1"/>
</dbReference>
<gene>
    <name evidence="8 10" type="primary">acpS</name>
    <name evidence="10" type="ORF">INT08_04375</name>
</gene>
<organism evidence="10 11">
    <name type="scientific">Prosthecochloris ethylica</name>
    <dbReference type="NCBI Taxonomy" id="2743976"/>
    <lineage>
        <taxon>Bacteria</taxon>
        <taxon>Pseudomonadati</taxon>
        <taxon>Chlorobiota</taxon>
        <taxon>Chlorobiia</taxon>
        <taxon>Chlorobiales</taxon>
        <taxon>Chlorobiaceae</taxon>
        <taxon>Prosthecochloris</taxon>
    </lineage>
</organism>
<accession>A0ABR9XR08</accession>
<evidence type="ECO:0000256" key="2">
    <source>
        <dbReference type="ARBA" id="ARBA00022679"/>
    </source>
</evidence>